<dbReference type="PANTHER" id="PTHR22760">
    <property type="entry name" value="GLYCOSYLTRANSFERASE"/>
    <property type="match status" value="1"/>
</dbReference>
<dbReference type="RefSeq" id="XP_034499945.1">
    <property type="nucleotide sequence ID" value="XM_034644054.1"/>
</dbReference>
<evidence type="ECO:0000256" key="1">
    <source>
        <dbReference type="ARBA" id="ARBA00004477"/>
    </source>
</evidence>
<name>A0A7N5KGT8_AILME</name>
<evidence type="ECO:0000256" key="6">
    <source>
        <dbReference type="ARBA" id="ARBA00022692"/>
    </source>
</evidence>
<feature type="transmembrane region" description="Helical" evidence="12">
    <location>
        <begin position="273"/>
        <end position="291"/>
    </location>
</feature>
<keyword evidence="8 12" id="KW-1133">Transmembrane helix</keyword>
<evidence type="ECO:0000313" key="14">
    <source>
        <dbReference type="Proteomes" id="UP000008912"/>
    </source>
</evidence>
<dbReference type="CTD" id="79087"/>
<keyword evidence="9 12" id="KW-0472">Membrane</keyword>
<dbReference type="AlphaFoldDB" id="A0A7N5KGT8"/>
<comment type="function">
    <text evidence="10">Mannosyltransferase that operates in the biosynthetic pathway of dolichol-linked oligosaccharides, the glycan precursors employed in protein asparagine (N)-glycosylation. The assembly of dolichol-linked oligosaccharides begins on the cytosolic side of the endoplasmic reticulum membrane and finishes in its lumen. The sequential addition of sugars to dolichol pyrophosphate produces dolichol-linked oligosaccharides containing fourteen sugars, including two GlcNAcs, nine mannoses and three glucoses. Once assembled, the oligosaccharide is transferred from the lipid to nascent proteins by oligosaccharyltransferases. In the lumen of the endoplasmic reticulum, adds the eighth mannose residue in an alpha-1,6 linkage onto Man(7)GlcNAc(2)-PP-dolichol to produce Man(8)GlcNAc(2)-PP-dolichol.</text>
</comment>
<keyword evidence="5" id="KW-0808">Transferase</keyword>
<evidence type="ECO:0000256" key="10">
    <source>
        <dbReference type="ARBA" id="ARBA00044721"/>
    </source>
</evidence>
<evidence type="ECO:0000256" key="12">
    <source>
        <dbReference type="RuleBase" id="RU363075"/>
    </source>
</evidence>
<keyword evidence="4 12" id="KW-0328">Glycosyltransferase</keyword>
<keyword evidence="7 12" id="KW-0256">Endoplasmic reticulum</keyword>
<reference evidence="13" key="3">
    <citation type="submission" date="2025-09" db="UniProtKB">
        <authorList>
            <consortium name="Ensembl"/>
        </authorList>
    </citation>
    <scope>IDENTIFICATION</scope>
</reference>
<dbReference type="Ensembl" id="ENSAMET00000047390.1">
    <property type="protein sequence ID" value="ENSAMEP00000040026.1"/>
    <property type="gene ID" value="ENSAMEG00000002208.2"/>
</dbReference>
<keyword evidence="6 12" id="KW-0812">Transmembrane</keyword>
<dbReference type="GeneID" id="100477708"/>
<dbReference type="PANTHER" id="PTHR22760:SF1">
    <property type="entry name" value="DOL-P-MAN:MAN(7)GLCNAC(2)-PP-DOL ALPHA-1,6-MANNOSYLTRANSFERASE"/>
    <property type="match status" value="1"/>
</dbReference>
<dbReference type="GO" id="GO:0005789">
    <property type="term" value="C:endoplasmic reticulum membrane"/>
    <property type="evidence" value="ECO:0007669"/>
    <property type="project" value="UniProtKB-SubCell"/>
</dbReference>
<dbReference type="InterPro" id="IPR005599">
    <property type="entry name" value="GPI_mannosylTrfase"/>
</dbReference>
<keyword evidence="14" id="KW-1185">Reference proteome</keyword>
<feature type="transmembrane region" description="Helical" evidence="12">
    <location>
        <begin position="197"/>
        <end position="217"/>
    </location>
</feature>
<dbReference type="Proteomes" id="UP000008912">
    <property type="component" value="Unassembled WGS sequence"/>
</dbReference>
<comment type="catalytic activity">
    <reaction evidence="11">
        <text>an alpha-D-Man-(1-&gt;2)-alpha-D-Man-(1-&gt;2)-alpha-D-Man-(1-&gt;3)-[alpha-D-Man-(1-&gt;2)-alpha-D-Man-(1-&gt;3)-alpha-D-Man-(1-&gt;6)]-beta-D-Man-(1-&gt;4)-beta-D-GlcNAc-(1-&gt;4)-alpha-D-GlcNAc-diphospho-di-trans,poly-cis-dolichol + a di-trans,poly-cis-dolichyl beta-D-mannosyl phosphate = an alpha-D-Man-(1-&gt;2)-alpha-D-Man-(1-&gt;2)-alpha-D-Man-(1-&gt;3)-[alpha-D-Man-(1-&gt;2)-alpha-D-Man-(1-&gt;3)-[alpha-D-Man-(1-&gt;6)]-alpha-D-Man-(1-&gt;6)]-beta-D-Man-(1-&gt;4)-beta-D-GlcNAc-(1-&gt;4)-alpha-D-GlcNAc-diphospho-di-trans,poly-cis-dolichol + a di-trans,poly-cis-dolichyl phosphate + H(+)</text>
        <dbReference type="Rhea" id="RHEA:29535"/>
        <dbReference type="Rhea" id="RHEA-COMP:19498"/>
        <dbReference type="Rhea" id="RHEA-COMP:19501"/>
        <dbReference type="Rhea" id="RHEA-COMP:19518"/>
        <dbReference type="Rhea" id="RHEA-COMP:19519"/>
        <dbReference type="ChEBI" id="CHEBI:15378"/>
        <dbReference type="ChEBI" id="CHEBI:57683"/>
        <dbReference type="ChEBI" id="CHEBI:58211"/>
        <dbReference type="ChEBI" id="CHEBI:132517"/>
        <dbReference type="ChEBI" id="CHEBI:132519"/>
        <dbReference type="EC" id="2.4.1.260"/>
    </reaction>
    <physiologicalReaction direction="left-to-right" evidence="11">
        <dbReference type="Rhea" id="RHEA:29536"/>
    </physiologicalReaction>
</comment>
<dbReference type="GO" id="GO:0006487">
    <property type="term" value="P:protein N-linked glycosylation"/>
    <property type="evidence" value="ECO:0007669"/>
    <property type="project" value="TreeGrafter"/>
</dbReference>
<evidence type="ECO:0000313" key="13">
    <source>
        <dbReference type="Ensembl" id="ENSAMEP00000040026.1"/>
    </source>
</evidence>
<reference evidence="13" key="2">
    <citation type="submission" date="2025-08" db="UniProtKB">
        <authorList>
            <consortium name="Ensembl"/>
        </authorList>
    </citation>
    <scope>IDENTIFICATION</scope>
</reference>
<comment type="similarity">
    <text evidence="3 12">Belongs to the glycosyltransferase 22 family.</text>
</comment>
<feature type="transmembrane region" description="Helical" evidence="12">
    <location>
        <begin position="324"/>
        <end position="343"/>
    </location>
</feature>
<gene>
    <name evidence="13" type="primary">ALG12</name>
</gene>
<evidence type="ECO:0000256" key="11">
    <source>
        <dbReference type="ARBA" id="ARBA00048899"/>
    </source>
</evidence>
<evidence type="ECO:0000256" key="8">
    <source>
        <dbReference type="ARBA" id="ARBA00022989"/>
    </source>
</evidence>
<dbReference type="Pfam" id="PF03901">
    <property type="entry name" value="Glyco_transf_22"/>
    <property type="match status" value="1"/>
</dbReference>
<reference evidence="13 14" key="1">
    <citation type="journal article" date="2010" name="Nature">
        <title>The sequence and de novo assembly of the giant panda genome.</title>
        <authorList>
            <person name="Li R."/>
            <person name="Fan W."/>
            <person name="Tian G."/>
            <person name="Zhu H."/>
            <person name="He L."/>
            <person name="Cai J."/>
            <person name="Huang Q."/>
            <person name="Cai Q."/>
            <person name="Li B."/>
            <person name="Bai Y."/>
            <person name="Zhang Z."/>
            <person name="Zhang Y."/>
            <person name="Wang W."/>
            <person name="Li J."/>
            <person name="Wei F."/>
            <person name="Li H."/>
            <person name="Jian M."/>
            <person name="Li J."/>
            <person name="Zhang Z."/>
            <person name="Nielsen R."/>
            <person name="Li D."/>
            <person name="Gu W."/>
            <person name="Yang Z."/>
            <person name="Xuan Z."/>
            <person name="Ryder O.A."/>
            <person name="Leung F.C."/>
            <person name="Zhou Y."/>
            <person name="Cao J."/>
            <person name="Sun X."/>
            <person name="Fu Y."/>
            <person name="Fang X."/>
            <person name="Guo X."/>
            <person name="Wang B."/>
            <person name="Hou R."/>
            <person name="Shen F."/>
            <person name="Mu B."/>
            <person name="Ni P."/>
            <person name="Lin R."/>
            <person name="Qian W."/>
            <person name="Wang G."/>
            <person name="Yu C."/>
            <person name="Nie W."/>
            <person name="Wang J."/>
            <person name="Wu Z."/>
            <person name="Liang H."/>
            <person name="Min J."/>
            <person name="Wu Q."/>
            <person name="Cheng S."/>
            <person name="Ruan J."/>
            <person name="Wang M."/>
            <person name="Shi Z."/>
            <person name="Wen M."/>
            <person name="Liu B."/>
            <person name="Ren X."/>
            <person name="Zheng H."/>
            <person name="Dong D."/>
            <person name="Cook K."/>
            <person name="Shan G."/>
            <person name="Zhang H."/>
            <person name="Kosiol C."/>
            <person name="Xie X."/>
            <person name="Lu Z."/>
            <person name="Zheng H."/>
            <person name="Li Y."/>
            <person name="Steiner C.C."/>
            <person name="Lam T.T."/>
            <person name="Lin S."/>
            <person name="Zhang Q."/>
            <person name="Li G."/>
            <person name="Tian J."/>
            <person name="Gong T."/>
            <person name="Liu H."/>
            <person name="Zhang D."/>
            <person name="Fang L."/>
            <person name="Ye C."/>
            <person name="Zhang J."/>
            <person name="Hu W."/>
            <person name="Xu A."/>
            <person name="Ren Y."/>
            <person name="Zhang G."/>
            <person name="Bruford M.W."/>
            <person name="Li Q."/>
            <person name="Ma L."/>
            <person name="Guo Y."/>
            <person name="An N."/>
            <person name="Hu Y."/>
            <person name="Zheng Y."/>
            <person name="Shi Y."/>
            <person name="Li Z."/>
            <person name="Liu Q."/>
            <person name="Chen Y."/>
            <person name="Zhao J."/>
            <person name="Qu N."/>
            <person name="Zhao S."/>
            <person name="Tian F."/>
            <person name="Wang X."/>
            <person name="Wang H."/>
            <person name="Xu L."/>
            <person name="Liu X."/>
            <person name="Vinar T."/>
            <person name="Wang Y."/>
            <person name="Lam T.W."/>
            <person name="Yiu S.M."/>
            <person name="Liu S."/>
            <person name="Zhang H."/>
            <person name="Li D."/>
            <person name="Huang Y."/>
            <person name="Wang X."/>
            <person name="Yang G."/>
            <person name="Jiang Z."/>
            <person name="Wang J."/>
            <person name="Qin N."/>
            <person name="Li L."/>
            <person name="Li J."/>
            <person name="Bolund L."/>
            <person name="Kristiansen K."/>
            <person name="Wong G.K."/>
            <person name="Olson M."/>
            <person name="Zhang X."/>
            <person name="Li S."/>
            <person name="Yang H."/>
            <person name="Wang J."/>
            <person name="Wang J."/>
        </authorList>
    </citation>
    <scope>NUCLEOTIDE SEQUENCE [LARGE SCALE GENOMIC DNA]</scope>
</reference>
<protein>
    <recommendedName>
        <fullName evidence="12">Mannosyltransferase</fullName>
        <ecNumber evidence="12">2.4.1.-</ecNumber>
    </recommendedName>
</protein>
<accession>A0A7N5KGT8</accession>
<dbReference type="GO" id="GO:0052917">
    <property type="term" value="F:dol-P-Man:Man(7)GlcNAc(2)-PP-Dol alpha-1,6-mannosyltransferase activity"/>
    <property type="evidence" value="ECO:0007669"/>
    <property type="project" value="UniProtKB-EC"/>
</dbReference>
<evidence type="ECO:0000256" key="5">
    <source>
        <dbReference type="ARBA" id="ARBA00022679"/>
    </source>
</evidence>
<evidence type="ECO:0000256" key="4">
    <source>
        <dbReference type="ARBA" id="ARBA00022676"/>
    </source>
</evidence>
<comment type="pathway">
    <text evidence="2">Protein modification; protein glycosylation.</text>
</comment>
<feature type="transmembrane region" description="Helical" evidence="12">
    <location>
        <begin position="160"/>
        <end position="185"/>
    </location>
</feature>
<evidence type="ECO:0000256" key="2">
    <source>
        <dbReference type="ARBA" id="ARBA00004922"/>
    </source>
</evidence>
<dbReference type="UniPathway" id="UPA00378"/>
<organism evidence="13 14">
    <name type="scientific">Ailuropoda melanoleuca</name>
    <name type="common">Giant panda</name>
    <dbReference type="NCBI Taxonomy" id="9646"/>
    <lineage>
        <taxon>Eukaryota</taxon>
        <taxon>Metazoa</taxon>
        <taxon>Chordata</taxon>
        <taxon>Craniata</taxon>
        <taxon>Vertebrata</taxon>
        <taxon>Euteleostomi</taxon>
        <taxon>Mammalia</taxon>
        <taxon>Eutheria</taxon>
        <taxon>Laurasiatheria</taxon>
        <taxon>Carnivora</taxon>
        <taxon>Caniformia</taxon>
        <taxon>Ursidae</taxon>
        <taxon>Ailuropoda</taxon>
    </lineage>
</organism>
<evidence type="ECO:0000256" key="9">
    <source>
        <dbReference type="ARBA" id="ARBA00023136"/>
    </source>
</evidence>
<dbReference type="GeneTree" id="ENSGT00950000183090"/>
<evidence type="ECO:0000256" key="7">
    <source>
        <dbReference type="ARBA" id="ARBA00022824"/>
    </source>
</evidence>
<comment type="subcellular location">
    <subcellularLocation>
        <location evidence="1 12">Endoplasmic reticulum membrane</location>
        <topology evidence="1 12">Multi-pass membrane protein</topology>
    </subcellularLocation>
</comment>
<evidence type="ECO:0000256" key="3">
    <source>
        <dbReference type="ARBA" id="ARBA00007063"/>
    </source>
</evidence>
<dbReference type="EC" id="2.4.1.-" evidence="12"/>
<feature type="transmembrane region" description="Helical" evidence="12">
    <location>
        <begin position="297"/>
        <end position="317"/>
    </location>
</feature>
<sequence length="474" mass="51439">MAWVWGSVPIRADARPRPHRALGGDPSWGVVGKVAGRAPFQRNLRWSLQDLLCVWDGGQARLALDACSRGVACGTWVSGAWLRSGVRSGPRLSDGAGAGAGARGLVLAGLGLNGVRGLLGVSCGFPNEEVCRPAPGTPCLAVLPALTAWLQLKWARFLRLSAFAILVFRAELSLFLGLVLLLALCTRRLSVAKAVRCAVPAGVLCLGLTVAVDSYFWRYLVWPEGKVLWYNTVLNKSSNWGTSPLLWYFYSALPRGLGCSLLFVPLGAVDRRALVLLLPSLGFVALYSLLPHKEIRFIIYTFPVLNIVAARGCACLLNNYKKSWLYKVGSLLVIGHLVVNATYSATALYVSHFNYPGGVAMWKLHELVSPRTDVVLHIDVAAAQTGVSRFLEVNSAWRYEKREDVRPGSGHMLAYTHLLVEAVPAHLDLYGDTHRVLAAIAGTTGVSLNLTALPPLDIHLKTKLVLLERLRGPS</sequence>
<feature type="transmembrane region" description="Helical" evidence="12">
    <location>
        <begin position="245"/>
        <end position="266"/>
    </location>
</feature>
<proteinExistence type="inferred from homology"/>